<keyword evidence="1 4" id="KW-0812">Transmembrane</keyword>
<name>A0A165TDX2_9APHY</name>
<evidence type="ECO:0000256" key="3">
    <source>
        <dbReference type="ARBA" id="ARBA00023136"/>
    </source>
</evidence>
<comment type="subcellular location">
    <subcellularLocation>
        <location evidence="4">Membrane</location>
        <topology evidence="4">Multi-pass membrane protein</topology>
    </subcellularLocation>
</comment>
<proteinExistence type="inferred from homology"/>
<dbReference type="GO" id="GO:0005375">
    <property type="term" value="F:copper ion transmembrane transporter activity"/>
    <property type="evidence" value="ECO:0007669"/>
    <property type="project" value="UniProtKB-UniRule"/>
</dbReference>
<reference evidence="6 7" key="1">
    <citation type="journal article" date="2016" name="Mol. Biol. Evol.">
        <title>Comparative Genomics of Early-Diverging Mushroom-Forming Fungi Provides Insights into the Origins of Lignocellulose Decay Capabilities.</title>
        <authorList>
            <person name="Nagy L.G."/>
            <person name="Riley R."/>
            <person name="Tritt A."/>
            <person name="Adam C."/>
            <person name="Daum C."/>
            <person name="Floudas D."/>
            <person name="Sun H."/>
            <person name="Yadav J.S."/>
            <person name="Pangilinan J."/>
            <person name="Larsson K.H."/>
            <person name="Matsuura K."/>
            <person name="Barry K."/>
            <person name="Labutti K."/>
            <person name="Kuo R."/>
            <person name="Ohm R.A."/>
            <person name="Bhattacharya S.S."/>
            <person name="Shirouzu T."/>
            <person name="Yoshinaga Y."/>
            <person name="Martin F.M."/>
            <person name="Grigoriev I.V."/>
            <person name="Hibbett D.S."/>
        </authorList>
    </citation>
    <scope>NUCLEOTIDE SEQUENCE [LARGE SCALE GENOMIC DNA]</scope>
    <source>
        <strain evidence="6 7">L-15889</strain>
    </source>
</reference>
<sequence length="263" mass="29756">MDGWQDHLHFTFLGEHVLLPSLHLDSLWKFTVASALSIIICLSERSLTYAISKHWGPASTRRSRVRNAAWRAFLHWLVTFDRLMYMLIAMTFNIGLIIVVVTTLSFGQFIIELLETPPSPSHHHGQPGSPETKEPLLPSHSQQPTHYQDHESDDPHGYADSYPPPIPLSLPTRRPVPVRAYSEQPNTTRFARSGSLRSKPEGLNIYIHPSENNVVRADVAARELGLTSEEEEDEAMGIYHNDAKEPLWSPGKGRDVARSLMKR</sequence>
<evidence type="ECO:0000313" key="7">
    <source>
        <dbReference type="Proteomes" id="UP000076727"/>
    </source>
</evidence>
<evidence type="ECO:0000313" key="6">
    <source>
        <dbReference type="EMBL" id="KZT73297.1"/>
    </source>
</evidence>
<evidence type="ECO:0000256" key="4">
    <source>
        <dbReference type="RuleBase" id="RU367022"/>
    </source>
</evidence>
<comment type="similarity">
    <text evidence="4">Belongs to the copper transporter (Ctr) (TC 1.A.56) family. SLC31A subfamily.</text>
</comment>
<keyword evidence="4" id="KW-0186">Copper</keyword>
<keyword evidence="4" id="KW-0187">Copper transport</keyword>
<accession>A0A165TDX2</accession>
<feature type="compositionally biased region" description="Basic and acidic residues" evidence="5">
    <location>
        <begin position="147"/>
        <end position="157"/>
    </location>
</feature>
<dbReference type="EMBL" id="KV429037">
    <property type="protein sequence ID" value="KZT73297.1"/>
    <property type="molecule type" value="Genomic_DNA"/>
</dbReference>
<protein>
    <recommendedName>
        <fullName evidence="4">Copper transport protein</fullName>
    </recommendedName>
</protein>
<feature type="region of interest" description="Disordered" evidence="5">
    <location>
        <begin position="238"/>
        <end position="263"/>
    </location>
</feature>
<keyword evidence="2 4" id="KW-1133">Transmembrane helix</keyword>
<dbReference type="Pfam" id="PF04145">
    <property type="entry name" value="Ctr"/>
    <property type="match status" value="1"/>
</dbReference>
<dbReference type="GO" id="GO:0016020">
    <property type="term" value="C:membrane"/>
    <property type="evidence" value="ECO:0007669"/>
    <property type="project" value="UniProtKB-SubCell"/>
</dbReference>
<keyword evidence="4" id="KW-0813">Transport</keyword>
<dbReference type="AlphaFoldDB" id="A0A165TDX2"/>
<keyword evidence="7" id="KW-1185">Reference proteome</keyword>
<dbReference type="OrthoDB" id="73901at2759"/>
<dbReference type="Proteomes" id="UP000076727">
    <property type="component" value="Unassembled WGS sequence"/>
</dbReference>
<organism evidence="6 7">
    <name type="scientific">Daedalea quercina L-15889</name>
    <dbReference type="NCBI Taxonomy" id="1314783"/>
    <lineage>
        <taxon>Eukaryota</taxon>
        <taxon>Fungi</taxon>
        <taxon>Dikarya</taxon>
        <taxon>Basidiomycota</taxon>
        <taxon>Agaricomycotina</taxon>
        <taxon>Agaricomycetes</taxon>
        <taxon>Polyporales</taxon>
        <taxon>Fomitopsis</taxon>
    </lineage>
</organism>
<dbReference type="InterPro" id="IPR007274">
    <property type="entry name" value="Cop_transporter"/>
</dbReference>
<keyword evidence="3 4" id="KW-0472">Membrane</keyword>
<evidence type="ECO:0000256" key="1">
    <source>
        <dbReference type="ARBA" id="ARBA00022692"/>
    </source>
</evidence>
<feature type="transmembrane region" description="Helical" evidence="4">
    <location>
        <begin position="94"/>
        <end position="114"/>
    </location>
</feature>
<keyword evidence="4" id="KW-0406">Ion transport</keyword>
<feature type="region of interest" description="Disordered" evidence="5">
    <location>
        <begin position="117"/>
        <end position="173"/>
    </location>
</feature>
<evidence type="ECO:0000256" key="2">
    <source>
        <dbReference type="ARBA" id="ARBA00022989"/>
    </source>
</evidence>
<gene>
    <name evidence="6" type="ORF">DAEQUDRAFT_662615</name>
</gene>
<evidence type="ECO:0000256" key="5">
    <source>
        <dbReference type="SAM" id="MobiDB-lite"/>
    </source>
</evidence>